<gene>
    <name evidence="2" type="ORF">HMPREF0620_1042</name>
</gene>
<dbReference type="EMBL" id="AEON01000001">
    <property type="protein sequence ID" value="EFT84037.1"/>
    <property type="molecule type" value="Genomic_DNA"/>
</dbReference>
<dbReference type="PANTHER" id="PTHR43460">
    <property type="entry name" value="METHYLTRANSFERASE"/>
    <property type="match status" value="1"/>
</dbReference>
<dbReference type="KEGG" id="pdo:PSDT_0605"/>
<accession>E6JZJ1</accession>
<feature type="domain" description="Methyltransferase type 11" evidence="1">
    <location>
        <begin position="64"/>
        <end position="147"/>
    </location>
</feature>
<reference evidence="2 3" key="1">
    <citation type="submission" date="2010-12" db="EMBL/GenBank/DDBJ databases">
        <authorList>
            <person name="Muzny D."/>
            <person name="Qin X."/>
            <person name="Buhay C."/>
            <person name="Dugan-Rocha S."/>
            <person name="Ding Y."/>
            <person name="Chen G."/>
            <person name="Hawes A."/>
            <person name="Holder M."/>
            <person name="Jhangiani S."/>
            <person name="Johnson A."/>
            <person name="Khan Z."/>
            <person name="Li Z."/>
            <person name="Liu W."/>
            <person name="Liu X."/>
            <person name="Perez L."/>
            <person name="Shen H."/>
            <person name="Wang Q."/>
            <person name="Watt J."/>
            <person name="Xi L."/>
            <person name="Xin Y."/>
            <person name="Zhou J."/>
            <person name="Deng J."/>
            <person name="Jiang H."/>
            <person name="Liu Y."/>
            <person name="Qu J."/>
            <person name="Song X.-Z."/>
            <person name="Zhang L."/>
            <person name="Villasana D."/>
            <person name="Johnson A."/>
            <person name="Liu J."/>
            <person name="Liyanage D."/>
            <person name="Lorensuhewa L."/>
            <person name="Robinson T."/>
            <person name="Song A."/>
            <person name="Song B.-B."/>
            <person name="Dinh H."/>
            <person name="Thornton R."/>
            <person name="Coyle M."/>
            <person name="Francisco L."/>
            <person name="Jackson L."/>
            <person name="Javaid M."/>
            <person name="Korchina V."/>
            <person name="Kovar C."/>
            <person name="Mata R."/>
            <person name="Mathew T."/>
            <person name="Ngo R."/>
            <person name="Nguyen L."/>
            <person name="Nguyen N."/>
            <person name="Okwuonu G."/>
            <person name="Ongeri F."/>
            <person name="Pham C."/>
            <person name="Simmons D."/>
            <person name="Wilczek-Boney K."/>
            <person name="Hale W."/>
            <person name="Jakkamsetti A."/>
            <person name="Pham P."/>
            <person name="Ruth R."/>
            <person name="San Lucas F."/>
            <person name="Warren J."/>
            <person name="Zhang J."/>
            <person name="Zhao Z."/>
            <person name="Zhou C."/>
            <person name="Zhu D."/>
            <person name="Lee S."/>
            <person name="Bess C."/>
            <person name="Blankenburg K."/>
            <person name="Forbes L."/>
            <person name="Fu Q."/>
            <person name="Gubbala S."/>
            <person name="Hirani K."/>
            <person name="Jayaseelan J.C."/>
            <person name="Lara F."/>
            <person name="Munidasa M."/>
            <person name="Palculict T."/>
            <person name="Patil S."/>
            <person name="Pu L.-L."/>
            <person name="Saada N."/>
            <person name="Tang L."/>
            <person name="Weissenberger G."/>
            <person name="Zhu Y."/>
            <person name="Hemphill L."/>
            <person name="Shang Y."/>
            <person name="Youmans B."/>
            <person name="Ayvaz T."/>
            <person name="Ross M."/>
            <person name="Santibanez J."/>
            <person name="Aqrawi P."/>
            <person name="Gross S."/>
            <person name="Joshi V."/>
            <person name="Fowler G."/>
            <person name="Nazareth L."/>
            <person name="Reid J."/>
            <person name="Worley K."/>
            <person name="Petrosino J."/>
            <person name="Highlander S."/>
            <person name="Gibbs R."/>
        </authorList>
    </citation>
    <scope>NUCLEOTIDE SEQUENCE [LARGE SCALE GENOMIC DNA]</scope>
    <source>
        <strain evidence="2 3">DSM 10105</strain>
    </source>
</reference>
<dbReference type="GO" id="GO:0032259">
    <property type="term" value="P:methylation"/>
    <property type="evidence" value="ECO:0007669"/>
    <property type="project" value="UniProtKB-KW"/>
</dbReference>
<evidence type="ECO:0000259" key="1">
    <source>
        <dbReference type="Pfam" id="PF08241"/>
    </source>
</evidence>
<name>E6JZJ1_PARDN</name>
<organism evidence="2 3">
    <name type="scientific">Parascardovia denticolens DSM 10105 = JCM 12538</name>
    <dbReference type="NCBI Taxonomy" id="864564"/>
    <lineage>
        <taxon>Bacteria</taxon>
        <taxon>Bacillati</taxon>
        <taxon>Actinomycetota</taxon>
        <taxon>Actinomycetes</taxon>
        <taxon>Bifidobacteriales</taxon>
        <taxon>Bifidobacteriaceae</taxon>
        <taxon>Parascardovia</taxon>
    </lineage>
</organism>
<comment type="caution">
    <text evidence="2">The sequence shown here is derived from an EMBL/GenBank/DDBJ whole genome shotgun (WGS) entry which is preliminary data.</text>
</comment>
<dbReference type="InterPro" id="IPR029063">
    <property type="entry name" value="SAM-dependent_MTases_sf"/>
</dbReference>
<dbReference type="HOGENOM" id="CLU_091968_1_0_11"/>
<dbReference type="eggNOG" id="COG2226">
    <property type="taxonomic scope" value="Bacteria"/>
</dbReference>
<keyword evidence="2" id="KW-0808">Transferase</keyword>
<protein>
    <submittedName>
        <fullName evidence="2">Methyltransferase domain protein</fullName>
    </submittedName>
</protein>
<keyword evidence="2" id="KW-0489">Methyltransferase</keyword>
<proteinExistence type="predicted"/>
<dbReference type="PANTHER" id="PTHR43460:SF1">
    <property type="entry name" value="METHYLTRANSFERASE TYPE 11 DOMAIN-CONTAINING PROTEIN"/>
    <property type="match status" value="1"/>
</dbReference>
<dbReference type="Proteomes" id="UP000004946">
    <property type="component" value="Chromosome"/>
</dbReference>
<evidence type="ECO:0000313" key="3">
    <source>
        <dbReference type="Proteomes" id="UP000004946"/>
    </source>
</evidence>
<dbReference type="RefSeq" id="WP_006289422.1">
    <property type="nucleotide sequence ID" value="NZ_AP012333.1"/>
</dbReference>
<dbReference type="Gene3D" id="3.40.50.150">
    <property type="entry name" value="Vaccinia Virus protein VP39"/>
    <property type="match status" value="1"/>
</dbReference>
<dbReference type="AlphaFoldDB" id="E6JZJ1"/>
<dbReference type="GO" id="GO:0008757">
    <property type="term" value="F:S-adenosylmethionine-dependent methyltransferase activity"/>
    <property type="evidence" value="ECO:0007669"/>
    <property type="project" value="InterPro"/>
</dbReference>
<dbReference type="SUPFAM" id="SSF53335">
    <property type="entry name" value="S-adenosyl-L-methionine-dependent methyltransferases"/>
    <property type="match status" value="1"/>
</dbReference>
<evidence type="ECO:0000313" key="2">
    <source>
        <dbReference type="EMBL" id="EFT84037.1"/>
    </source>
</evidence>
<dbReference type="InterPro" id="IPR052939">
    <property type="entry name" value="23S_rRNA_MeTrnsfrase_RlmA"/>
</dbReference>
<dbReference type="InterPro" id="IPR013216">
    <property type="entry name" value="Methyltransf_11"/>
</dbReference>
<keyword evidence="3" id="KW-1185">Reference proteome</keyword>
<dbReference type="CDD" id="cd02440">
    <property type="entry name" value="AdoMet_MTases"/>
    <property type="match status" value="1"/>
</dbReference>
<dbReference type="Pfam" id="PF08241">
    <property type="entry name" value="Methyltransf_11"/>
    <property type="match status" value="1"/>
</dbReference>
<sequence length="260" mass="30000">MNADRLNTAQLKELWKQEESIAHTHGWDFSHIHGRYEEEDVLPWDFRAVIQSYRKDSMELMDMETGGGEFLLSLHHPNENTAAIEGYPPNVELCEEVLPPLGIDFKEADGGETLPFSDESFDMITNRHGDYDAAELRRVLKPDGLFLTQQVGAENDRELVQLLLPHISKVPYPKQYLDVRKAELLEDGFEVLESGEAHQPIRFFDVGALVWFARIIEWEFPGFSVKNRLEQLCKAQDIFDKNGVIEGSIHRFYIVARKKR</sequence>